<dbReference type="EnsemblMetazoa" id="AMIN014304-RA">
    <property type="protein sequence ID" value="AMIN014304-PA"/>
    <property type="gene ID" value="AMIN014304"/>
</dbReference>
<proteinExistence type="predicted"/>
<organism evidence="2 3">
    <name type="scientific">Anopheles minimus</name>
    <dbReference type="NCBI Taxonomy" id="112268"/>
    <lineage>
        <taxon>Eukaryota</taxon>
        <taxon>Metazoa</taxon>
        <taxon>Ecdysozoa</taxon>
        <taxon>Arthropoda</taxon>
        <taxon>Hexapoda</taxon>
        <taxon>Insecta</taxon>
        <taxon>Pterygota</taxon>
        <taxon>Neoptera</taxon>
        <taxon>Endopterygota</taxon>
        <taxon>Diptera</taxon>
        <taxon>Nematocera</taxon>
        <taxon>Culicoidea</taxon>
        <taxon>Culicidae</taxon>
        <taxon>Anophelinae</taxon>
        <taxon>Anopheles</taxon>
    </lineage>
</organism>
<keyword evidence="3" id="KW-1185">Reference proteome</keyword>
<evidence type="ECO:0000313" key="2">
    <source>
        <dbReference type="EnsemblMetazoa" id="AMIN014304-PA"/>
    </source>
</evidence>
<dbReference type="AlphaFoldDB" id="A0A182WNL9"/>
<dbReference type="Proteomes" id="UP000075920">
    <property type="component" value="Unassembled WGS sequence"/>
</dbReference>
<sequence length="44" mass="5068">MRRQSCFSIVVTLCRRSCRATLYQNQPPSSSSSSPHVCHRTRSR</sequence>
<evidence type="ECO:0000313" key="3">
    <source>
        <dbReference type="Proteomes" id="UP000075920"/>
    </source>
</evidence>
<reference evidence="2" key="2">
    <citation type="submission" date="2020-05" db="UniProtKB">
        <authorList>
            <consortium name="EnsemblMetazoa"/>
        </authorList>
    </citation>
    <scope>IDENTIFICATION</scope>
    <source>
        <strain evidence="2">MINIMUS1</strain>
    </source>
</reference>
<feature type="region of interest" description="Disordered" evidence="1">
    <location>
        <begin position="23"/>
        <end position="44"/>
    </location>
</feature>
<accession>A0A182WNL9</accession>
<evidence type="ECO:0000256" key="1">
    <source>
        <dbReference type="SAM" id="MobiDB-lite"/>
    </source>
</evidence>
<dbReference type="VEuPathDB" id="VectorBase:AMIN014304"/>
<protein>
    <submittedName>
        <fullName evidence="2">Uncharacterized protein</fullName>
    </submittedName>
</protein>
<reference evidence="3" key="1">
    <citation type="submission" date="2013-03" db="EMBL/GenBank/DDBJ databases">
        <title>The Genome Sequence of Anopheles minimus MINIMUS1.</title>
        <authorList>
            <consortium name="The Broad Institute Genomics Platform"/>
            <person name="Neafsey D.E."/>
            <person name="Walton C."/>
            <person name="Walker B."/>
            <person name="Young S.K."/>
            <person name="Zeng Q."/>
            <person name="Gargeya S."/>
            <person name="Fitzgerald M."/>
            <person name="Haas B."/>
            <person name="Abouelleil A."/>
            <person name="Allen A.W."/>
            <person name="Alvarado L."/>
            <person name="Arachchi H.M."/>
            <person name="Berlin A.M."/>
            <person name="Chapman S.B."/>
            <person name="Gainer-Dewar J."/>
            <person name="Goldberg J."/>
            <person name="Griggs A."/>
            <person name="Gujja S."/>
            <person name="Hansen M."/>
            <person name="Howarth C."/>
            <person name="Imamovic A."/>
            <person name="Ireland A."/>
            <person name="Larimer J."/>
            <person name="McCowan C."/>
            <person name="Murphy C."/>
            <person name="Pearson M."/>
            <person name="Poon T.W."/>
            <person name="Priest M."/>
            <person name="Roberts A."/>
            <person name="Saif S."/>
            <person name="Shea T."/>
            <person name="Sisk P."/>
            <person name="Sykes S."/>
            <person name="Wortman J."/>
            <person name="Nusbaum C."/>
            <person name="Birren B."/>
        </authorList>
    </citation>
    <scope>NUCLEOTIDE SEQUENCE [LARGE SCALE GENOMIC DNA]</scope>
    <source>
        <strain evidence="3">MINIMUS1</strain>
    </source>
</reference>
<name>A0A182WNL9_9DIPT</name>